<dbReference type="CDD" id="cd11614">
    <property type="entry name" value="SAF_CpaB_FlgA_like"/>
    <property type="match status" value="1"/>
</dbReference>
<name>A0A380T8G2_9ZZZZ</name>
<dbReference type="GO" id="GO:0044780">
    <property type="term" value="P:bacterial-type flagellum assembly"/>
    <property type="evidence" value="ECO:0007669"/>
    <property type="project" value="InterPro"/>
</dbReference>
<keyword evidence="3" id="KW-0574">Periplasm</keyword>
<dbReference type="AlphaFoldDB" id="A0A380T8G2"/>
<protein>
    <submittedName>
        <fullName evidence="5">Putative Flagella basal body P-ring formation protein FlgA</fullName>
    </submittedName>
</protein>
<keyword evidence="5" id="KW-0282">Flagellum</keyword>
<dbReference type="PANTHER" id="PTHR36307">
    <property type="entry name" value="FLAGELLA BASAL BODY P-RING FORMATION PROTEIN FLGA"/>
    <property type="match status" value="1"/>
</dbReference>
<sequence length="328" mass="33640">MNVLSLKLCAVVLVALVAVPALAAPTAPPQPPAPPVLLNANPVVTGPVLRLGDLFTNAGTAAAAVIGKTPAVGQPLVLDVQALYRLARTYGLAWRPHTTAERSVVERESRVVDSTALAQLAGAALADKGISGDDLSVELTTPAQGVRVPSEATASIGQLSYHPDSRQFTGIVEAVIDGAPAQRTAIAGRVFRTVAMPVMVRRLQGGQVIAADDIDWIAVRDSRVPVNAMLDAGALVGLTPKRMLRPGQPILASDVQQPLLVAKGSLVMMVVETPLMQLTARGRALTDGAQGDVIRVANLQSQSVVGGVVTGPGVVLVAGPGGHQAGGQ</sequence>
<dbReference type="Pfam" id="PF13144">
    <property type="entry name" value="ChapFlgA"/>
    <property type="match status" value="1"/>
</dbReference>
<keyword evidence="5" id="KW-0969">Cilium</keyword>
<organism evidence="5">
    <name type="scientific">metagenome</name>
    <dbReference type="NCBI Taxonomy" id="256318"/>
    <lineage>
        <taxon>unclassified sequences</taxon>
        <taxon>metagenomes</taxon>
    </lineage>
</organism>
<evidence type="ECO:0000256" key="3">
    <source>
        <dbReference type="ARBA" id="ARBA00022764"/>
    </source>
</evidence>
<dbReference type="SMART" id="SM00858">
    <property type="entry name" value="SAF"/>
    <property type="match status" value="1"/>
</dbReference>
<dbReference type="InterPro" id="IPR013974">
    <property type="entry name" value="SAF"/>
</dbReference>
<dbReference type="PANTHER" id="PTHR36307:SF1">
    <property type="entry name" value="FLAGELLA BASAL BODY P-RING FORMATION PROTEIN FLGA"/>
    <property type="match status" value="1"/>
</dbReference>
<evidence type="ECO:0000256" key="2">
    <source>
        <dbReference type="ARBA" id="ARBA00022729"/>
    </source>
</evidence>
<evidence type="ECO:0000256" key="1">
    <source>
        <dbReference type="ARBA" id="ARBA00004418"/>
    </source>
</evidence>
<comment type="subcellular location">
    <subcellularLocation>
        <location evidence="1">Periplasm</location>
    </subcellularLocation>
</comment>
<evidence type="ECO:0000313" key="5">
    <source>
        <dbReference type="EMBL" id="SUS03608.1"/>
    </source>
</evidence>
<dbReference type="Gene3D" id="2.30.30.760">
    <property type="match status" value="1"/>
</dbReference>
<gene>
    <name evidence="5" type="ORF">DF3PB_1030011</name>
</gene>
<dbReference type="GO" id="GO:0042597">
    <property type="term" value="C:periplasmic space"/>
    <property type="evidence" value="ECO:0007669"/>
    <property type="project" value="UniProtKB-SubCell"/>
</dbReference>
<dbReference type="NCBIfam" id="TIGR03170">
    <property type="entry name" value="flgA_cterm"/>
    <property type="match status" value="1"/>
</dbReference>
<dbReference type="EMBL" id="UIDG01000006">
    <property type="protein sequence ID" value="SUS03608.1"/>
    <property type="molecule type" value="Genomic_DNA"/>
</dbReference>
<dbReference type="InterPro" id="IPR039246">
    <property type="entry name" value="Flagellar_FlgA"/>
</dbReference>
<accession>A0A380T8G2</accession>
<reference evidence="5" key="1">
    <citation type="submission" date="2018-07" db="EMBL/GenBank/DDBJ databases">
        <authorList>
            <person name="Quirk P.G."/>
            <person name="Krulwich T.A."/>
        </authorList>
    </citation>
    <scope>NUCLEOTIDE SEQUENCE</scope>
</reference>
<dbReference type="InterPro" id="IPR017585">
    <property type="entry name" value="SAF_FlgA"/>
</dbReference>
<evidence type="ECO:0000259" key="4">
    <source>
        <dbReference type="SMART" id="SM00858"/>
    </source>
</evidence>
<proteinExistence type="predicted"/>
<keyword evidence="5" id="KW-0966">Cell projection</keyword>
<keyword evidence="2" id="KW-0732">Signal</keyword>
<feature type="domain" description="SAF" evidence="4">
    <location>
        <begin position="194"/>
        <end position="256"/>
    </location>
</feature>
<dbReference type="Gene3D" id="3.90.1210.10">
    <property type="entry name" value="Antifreeze-like/N-acetylneuraminic acid synthase C-terminal domain"/>
    <property type="match status" value="1"/>
</dbReference>